<reference evidence="3" key="1">
    <citation type="submission" date="2025-08" db="UniProtKB">
        <authorList>
            <consortium name="RefSeq"/>
        </authorList>
    </citation>
    <scope>IDENTIFICATION</scope>
    <source>
        <strain evidence="3">15112-1751.03</strain>
        <tissue evidence="3">Whole Adult</tissue>
    </source>
</reference>
<protein>
    <submittedName>
        <fullName evidence="3">Uncharacterized protein LOC117575952 isoform X4</fullName>
    </submittedName>
</protein>
<dbReference type="Proteomes" id="UP000515160">
    <property type="component" value="Chromosome 2R"/>
</dbReference>
<name>A0A9C6T6J0_DROAB</name>
<proteinExistence type="predicted"/>
<accession>A0A9C6T6J0</accession>
<organism evidence="2 3">
    <name type="scientific">Drosophila albomicans</name>
    <name type="common">Fruit fly</name>
    <dbReference type="NCBI Taxonomy" id="7291"/>
    <lineage>
        <taxon>Eukaryota</taxon>
        <taxon>Metazoa</taxon>
        <taxon>Ecdysozoa</taxon>
        <taxon>Arthropoda</taxon>
        <taxon>Hexapoda</taxon>
        <taxon>Insecta</taxon>
        <taxon>Pterygota</taxon>
        <taxon>Neoptera</taxon>
        <taxon>Endopterygota</taxon>
        <taxon>Diptera</taxon>
        <taxon>Brachycera</taxon>
        <taxon>Muscomorpha</taxon>
        <taxon>Ephydroidea</taxon>
        <taxon>Drosophilidae</taxon>
        <taxon>Drosophila</taxon>
    </lineage>
</organism>
<dbReference type="GeneID" id="117575952"/>
<dbReference type="OrthoDB" id="8193455at2759"/>
<dbReference type="RefSeq" id="XP_051862338.1">
    <property type="nucleotide sequence ID" value="XM_052006378.1"/>
</dbReference>
<keyword evidence="1" id="KW-1133">Transmembrane helix</keyword>
<gene>
    <name evidence="3" type="primary">LOC117575952</name>
</gene>
<feature type="transmembrane region" description="Helical" evidence="1">
    <location>
        <begin position="121"/>
        <end position="144"/>
    </location>
</feature>
<dbReference type="CTD" id="42961"/>
<evidence type="ECO:0000256" key="1">
    <source>
        <dbReference type="SAM" id="Phobius"/>
    </source>
</evidence>
<evidence type="ECO:0000313" key="2">
    <source>
        <dbReference type="Proteomes" id="UP000515160"/>
    </source>
</evidence>
<keyword evidence="2" id="KW-1185">Reference proteome</keyword>
<keyword evidence="1" id="KW-0812">Transmembrane</keyword>
<dbReference type="AlphaFoldDB" id="A0A9C6T6J0"/>
<evidence type="ECO:0000313" key="3">
    <source>
        <dbReference type="RefSeq" id="XP_051862338.1"/>
    </source>
</evidence>
<keyword evidence="1" id="KW-0472">Membrane</keyword>
<sequence>MFFKHIIVKGRECSTHEDCSAIERTSCVRDPNDYKLRCLCGDDSPPANGLCPDVLKGLRHKCNNNNDCEDGMVCQFENNNNRTIGVSKFMSSKIKQCLCDNDNGYVEDILHDICNGANDSYLVNILVYVCSLMTPFAFSAFMAIKKNF</sequence>